<accession>A0A0L0P172</accession>
<proteinExistence type="predicted"/>
<dbReference type="Proteomes" id="UP000037122">
    <property type="component" value="Unassembled WGS sequence"/>
</dbReference>
<evidence type="ECO:0000313" key="2">
    <source>
        <dbReference type="Proteomes" id="UP000037122"/>
    </source>
</evidence>
<dbReference type="EMBL" id="LGST01000020">
    <property type="protein sequence ID" value="KNE00153.1"/>
    <property type="molecule type" value="Genomic_DNA"/>
</dbReference>
<organism evidence="1 2">
    <name type="scientific">Candidozyma auris</name>
    <name type="common">Yeast</name>
    <name type="synonym">Candida auris</name>
    <dbReference type="NCBI Taxonomy" id="498019"/>
    <lineage>
        <taxon>Eukaryota</taxon>
        <taxon>Fungi</taxon>
        <taxon>Dikarya</taxon>
        <taxon>Ascomycota</taxon>
        <taxon>Saccharomycotina</taxon>
        <taxon>Pichiomycetes</taxon>
        <taxon>Metschnikowiaceae</taxon>
        <taxon>Candidozyma</taxon>
    </lineage>
</organism>
<comment type="caution">
    <text evidence="1">The sequence shown here is derived from an EMBL/GenBank/DDBJ whole genome shotgun (WGS) entry which is preliminary data.</text>
</comment>
<gene>
    <name evidence="1" type="ORF">QG37_03103</name>
</gene>
<sequence length="142" mass="15945">MTMSDIEVILNKSGHSSTFDSLQPDNATTLSSFHQNIIAHDLKIAATWSYYDLSSSAVFAVTCTCDSQRRELKVCFRLTSSVVDIVFWQSSGQIMENLRTFVFSASERSVVCWVLGVEFLSASRNGNLETSYLALKKQNTRR</sequence>
<reference evidence="2" key="1">
    <citation type="journal article" date="2015" name="BMC Genomics">
        <title>Draft genome of a commonly misdiagnosed multidrug resistant pathogen Candida auris.</title>
        <authorList>
            <person name="Chatterjee S."/>
            <person name="Alampalli S.V."/>
            <person name="Nageshan R.K."/>
            <person name="Chettiar S.T."/>
            <person name="Joshi S."/>
            <person name="Tatu U.S."/>
        </authorList>
    </citation>
    <scope>NUCLEOTIDE SEQUENCE [LARGE SCALE GENOMIC DNA]</scope>
    <source>
        <strain evidence="2">6684</strain>
    </source>
</reference>
<protein>
    <submittedName>
        <fullName evidence="1">Uncharacterized protein</fullName>
    </submittedName>
</protein>
<name>A0A0L0P172_CANAR</name>
<dbReference type="VEuPathDB" id="FungiDB:QG37_03103"/>
<evidence type="ECO:0000313" key="1">
    <source>
        <dbReference type="EMBL" id="KNE00153.1"/>
    </source>
</evidence>
<dbReference type="AlphaFoldDB" id="A0A0L0P172"/>